<gene>
    <name evidence="3" type="ORF">GCM10007100_35190</name>
</gene>
<accession>A0A918WQF4</accession>
<evidence type="ECO:0000313" key="4">
    <source>
        <dbReference type="Proteomes" id="UP000644507"/>
    </source>
</evidence>
<feature type="transmembrane region" description="Helical" evidence="1">
    <location>
        <begin position="2263"/>
        <end position="2283"/>
    </location>
</feature>
<feature type="chain" id="PRO_5036745131" evidence="2">
    <location>
        <begin position="23"/>
        <end position="2288"/>
    </location>
</feature>
<dbReference type="RefSeq" id="WP_189573054.1">
    <property type="nucleotide sequence ID" value="NZ_BMXI01000017.1"/>
</dbReference>
<name>A0A918WQF4_9BACT</name>
<reference evidence="3" key="2">
    <citation type="submission" date="2020-09" db="EMBL/GenBank/DDBJ databases">
        <authorList>
            <person name="Sun Q."/>
            <person name="Kim S."/>
        </authorList>
    </citation>
    <scope>NUCLEOTIDE SEQUENCE</scope>
    <source>
        <strain evidence="3">KCTC 12988</strain>
    </source>
</reference>
<keyword evidence="2" id="KW-0732">Signal</keyword>
<keyword evidence="1" id="KW-1133">Transmembrane helix</keyword>
<keyword evidence="1" id="KW-0472">Membrane</keyword>
<keyword evidence="1" id="KW-0812">Transmembrane</keyword>
<reference evidence="3" key="1">
    <citation type="journal article" date="2014" name="Int. J. Syst. Evol. Microbiol.">
        <title>Complete genome sequence of Corynebacterium casei LMG S-19264T (=DSM 44701T), isolated from a smear-ripened cheese.</title>
        <authorList>
            <consortium name="US DOE Joint Genome Institute (JGI-PGF)"/>
            <person name="Walter F."/>
            <person name="Albersmeier A."/>
            <person name="Kalinowski J."/>
            <person name="Ruckert C."/>
        </authorList>
    </citation>
    <scope>NUCLEOTIDE SEQUENCE</scope>
    <source>
        <strain evidence="3">KCTC 12988</strain>
    </source>
</reference>
<keyword evidence="4" id="KW-1185">Reference proteome</keyword>
<evidence type="ECO:0000256" key="1">
    <source>
        <dbReference type="SAM" id="Phobius"/>
    </source>
</evidence>
<feature type="transmembrane region" description="Helical" evidence="1">
    <location>
        <begin position="1141"/>
        <end position="1171"/>
    </location>
</feature>
<dbReference type="Proteomes" id="UP000644507">
    <property type="component" value="Unassembled WGS sequence"/>
</dbReference>
<comment type="caution">
    <text evidence="3">The sequence shown here is derived from an EMBL/GenBank/DDBJ whole genome shotgun (WGS) entry which is preliminary data.</text>
</comment>
<evidence type="ECO:0000256" key="2">
    <source>
        <dbReference type="SAM" id="SignalP"/>
    </source>
</evidence>
<feature type="transmembrane region" description="Helical" evidence="1">
    <location>
        <begin position="1028"/>
        <end position="1045"/>
    </location>
</feature>
<proteinExistence type="predicted"/>
<feature type="transmembrane region" description="Helical" evidence="1">
    <location>
        <begin position="1111"/>
        <end position="1129"/>
    </location>
</feature>
<feature type="transmembrane region" description="Helical" evidence="1">
    <location>
        <begin position="1052"/>
        <end position="1073"/>
    </location>
</feature>
<sequence length="2288" mass="249489">MIRSKFRKLVPLFLILSSFVRADEASVKIDVKEKVEVPLYYSAIVEQQTTVNGEFLTHNSEISIKVIQGEPKTFSFALLGGGEVSQVEYALEGESPLQSWATRQGPDGAFLDITVKAPQDNYRFRIAAEQEFEELPNSCWMWNLGPGNSVGFKSELTVSVEAGSVAEFDKLIGLTPERKQEEKTGWQNLLGAGPVSRKLVTTTGGEIHLIVRRDGIPVDRFELLGASLTGEVNEESESATFFLKGSLVAHADEVSLPLLRGGAAVSELPSVAGLRFFVKDGQYFVEAEKAGSYELSLPFVAKLVRESDQSHLSFTIPSTTVLPVELTGLDQVKFSEELSVKPVLTEGRWQGYVPSSGQVSLGWSEAGEEEDGALFFSSEGLVDVQVGAGLLRQDSYLGLRILQGELEEVLLLIDGPGEVLAVEGEDVLSWERNDAGLRVRFREAIEKQVRLKVRSQVALAAFPVESQTLRLNPEGTVRHAGYLRVRNEGAVRLEVAEAEGLMQLAPDEFPGQAIEARQQFVYRFPTNEYALSLQASQISPEVSIAETLVYELGDSDRAIAADVELDIREAALREWEIEVPGDYSVVSVSGAKVGDYVVGSDVQEGRRVLRVIFSEEVTGRQLVTLQLEKNEPVSEGEWVLPQLVHPNAKAVRGDVGVVGAPGFRVTIGSVDKLAEKPLSFFPKRPEGLQLAFRERERDWSATLNVERLPRSVEADVFHLYSLKDGTAFGSVVVNYFITGSPVDEWKLKVPENAGNVAVDGQNVRTWRREGNEVIVTLQQPVIGLYTLLLTCEEVVGAQGGEVRPGRVEPLGVRGERGFVQVVSPVQVKSEVAQASDGLLKLDALELPAEFRLSSSAPSLAVYQYTERPFELAMNIEWYEPGETVEQVVEFAEAKSRISRDGEVVTDAVYSVKTRGGRVLRLGLPEAVRLWEVRVNGEAVNARKDGDATLVPLPAGADANETVEVKVRYGRAAVSPTHPKLVLPSVAAPVLKTEWNIQGDERRQLVLRGEEATALEAGVSGFDWVGGEGLLPTIAVMALVAGAVALGRVTKIAGGIILGLSLALLVLLLIASWYTPVEASSHLDIGVPVLAPGEVVEAKVSNFDKARSQWDWTSISIIFAGLIWLGYGVIGRKERWHAFGGILLAGAGCLWMEGGAFWFFLLFALVVLGVGWKVLAQKPRAKRTKTDPDEGGDSNNGPSVAATTLLLLAGGLFLGQPVKAEEIPAAETLVQKWTVDEHRISAEAELTLVGEEGDTFRFLRSGVTLKEFSGEGLRLSSDEDGYLLTVIALFEEGPPADVIEGETERQPELVKSDSKVRRAQFSYEMVQDPAAVRVPTAVSAVGSLEVTLNKSGWGISCESAAQVVEGEDEGTSSARLILLPRSEAVVVMKLRERDPLKEKTAFFVEVANAYIPGPGLLEGRHQVSIQPAQGVVRQLKMMVPEGLAVSNVGEGPVADWRFSAESRELVVDLREPQSAAFSLVVITQRSLGSLPLDLAVKPLRVLGGERELGTLGIAFRGEAQAERIEVDGLLEVNLADFPSQLLREGVEILHRAYRYGSEAAEARLQMVPVAPEVRVETDELLSLGAERLLLKVNVKVEITRAGIFRFSFPVPDGFEVESLSGEALSHWNESGEGEERTVTVHLKGQTLGSHAFALVLAKAGLLSDDEEQEEVAKEEDAGWSVPRFTILEAARQTGQLVVRAEQGIRLRTLSRKNVSEIDPRSAGASDKNGAALAFRLLQKEWELSLGIEKLDPWVTGQVLQEVTLREGQTRNLVIASLKVENAAVRRVLVRFPNLTEEMTKTLRASGSAVSGISPVEGEEGVWEIGFKRRVIGSQQVRIEWERTGERAEGAEMVQTLVFPELRQVSSYVALRAGAQLEVTLGDLPEGWYRLDWTAVPSELRDAGAGGIPALALRSGGAPLQVSVARHAVAEALKLRVSKGELTTVVSPMGDLLTAVKLQLDVIQRSTLRIAFETEGELFNVFVNGESVSVVRDGAGYLFYVVPGSGGGSAEVEFAYTVNGTAGKALALRSPEISVPLENIEWRVIVPEGYQLDDIAGDLELKEEEGQKFFRKDSYLSSIQTRTLMEKKKAQQAFDKADSLLQAGQQAEALQLYQNVANNYNLDDATNEDARVKLNRVQTDQVMAGLNSRRQRLYLDNAFEGTFLRNSQLEIAAASNGILQGEVNFRPEELGQLLLGNSREENDFLRRIADRLVKHQKATEPAPQAISVPVPEEGRVFVFRRSVRVDEGKPLELGMKLGKSGSADTFRVVVVLLLLAVGAASFAFGPRRAK</sequence>
<evidence type="ECO:0000313" key="3">
    <source>
        <dbReference type="EMBL" id="GHC64418.1"/>
    </source>
</evidence>
<feature type="signal peptide" evidence="2">
    <location>
        <begin position="1"/>
        <end position="22"/>
    </location>
</feature>
<protein>
    <submittedName>
        <fullName evidence="3">Uncharacterized protein</fullName>
    </submittedName>
</protein>
<dbReference type="EMBL" id="BMXI01000017">
    <property type="protein sequence ID" value="GHC64418.1"/>
    <property type="molecule type" value="Genomic_DNA"/>
</dbReference>
<organism evidence="3 4">
    <name type="scientific">Roseibacillus persicicus</name>
    <dbReference type="NCBI Taxonomy" id="454148"/>
    <lineage>
        <taxon>Bacteria</taxon>
        <taxon>Pseudomonadati</taxon>
        <taxon>Verrucomicrobiota</taxon>
        <taxon>Verrucomicrobiia</taxon>
        <taxon>Verrucomicrobiales</taxon>
        <taxon>Verrucomicrobiaceae</taxon>
        <taxon>Roseibacillus</taxon>
    </lineage>
</organism>